<dbReference type="eggNOG" id="ENOG502S41G">
    <property type="taxonomic scope" value="Eukaryota"/>
</dbReference>
<proteinExistence type="predicted"/>
<dbReference type="EMBL" id="GG697359">
    <property type="protein sequence ID" value="EFQ32136.1"/>
    <property type="molecule type" value="Genomic_DNA"/>
</dbReference>
<dbReference type="Pfam" id="PF22998">
    <property type="entry name" value="GNAT_LYC1-like"/>
    <property type="match status" value="1"/>
</dbReference>
<dbReference type="AlphaFoldDB" id="E3QMP8"/>
<keyword evidence="3" id="KW-1185">Reference proteome</keyword>
<evidence type="ECO:0000259" key="1">
    <source>
        <dbReference type="Pfam" id="PF22998"/>
    </source>
</evidence>
<protein>
    <recommendedName>
        <fullName evidence="1">LYC1 C-terminal domain-containing protein</fullName>
    </recommendedName>
</protein>
<evidence type="ECO:0000313" key="2">
    <source>
        <dbReference type="EMBL" id="EFQ32136.1"/>
    </source>
</evidence>
<dbReference type="VEuPathDB" id="FungiDB:GLRG_07280"/>
<dbReference type="InterPro" id="IPR053013">
    <property type="entry name" value="LAT"/>
</dbReference>
<dbReference type="PANTHER" id="PTHR34815:SF4">
    <property type="entry name" value="N-ACETYLTRANSFERASE DOMAIN-CONTAINING PROTEIN"/>
    <property type="match status" value="1"/>
</dbReference>
<sequence>MRSKGPSHPNCERLILIASRSVVWAVWTRGYYGGLKRPEKGNTMHILRLAVEEDESEANAGSRAAGAADDDAFVQDAVEALLRLAHAEAAEWRVNNIELWNPDPRVRALIERAGIPHEFVERETESIASLMWYGEGEVEWVLNEKFGWC</sequence>
<reference evidence="3" key="1">
    <citation type="journal article" date="2012" name="Nat. Genet.">
        <title>Lifestyle transitions in plant pathogenic Colletotrichum fungi deciphered by genome and transcriptome analyses.</title>
        <authorList>
            <person name="O'Connell R.J."/>
            <person name="Thon M.R."/>
            <person name="Hacquard S."/>
            <person name="Amyotte S.G."/>
            <person name="Kleemann J."/>
            <person name="Torres M.F."/>
            <person name="Damm U."/>
            <person name="Buiate E.A."/>
            <person name="Epstein L."/>
            <person name="Alkan N."/>
            <person name="Altmueller J."/>
            <person name="Alvarado-Balderrama L."/>
            <person name="Bauser C.A."/>
            <person name="Becker C."/>
            <person name="Birren B.W."/>
            <person name="Chen Z."/>
            <person name="Choi J."/>
            <person name="Crouch J.A."/>
            <person name="Duvick J.P."/>
            <person name="Farman M.A."/>
            <person name="Gan P."/>
            <person name="Heiman D."/>
            <person name="Henrissat B."/>
            <person name="Howard R.J."/>
            <person name="Kabbage M."/>
            <person name="Koch C."/>
            <person name="Kracher B."/>
            <person name="Kubo Y."/>
            <person name="Law A.D."/>
            <person name="Lebrun M.-H."/>
            <person name="Lee Y.-H."/>
            <person name="Miyara I."/>
            <person name="Moore N."/>
            <person name="Neumann U."/>
            <person name="Nordstroem K."/>
            <person name="Panaccione D.G."/>
            <person name="Panstruga R."/>
            <person name="Place M."/>
            <person name="Proctor R.H."/>
            <person name="Prusky D."/>
            <person name="Rech G."/>
            <person name="Reinhardt R."/>
            <person name="Rollins J.A."/>
            <person name="Rounsley S."/>
            <person name="Schardl C.L."/>
            <person name="Schwartz D.C."/>
            <person name="Shenoy N."/>
            <person name="Shirasu K."/>
            <person name="Sikhakolli U.R."/>
            <person name="Stueber K."/>
            <person name="Sukno S.A."/>
            <person name="Sweigard J.A."/>
            <person name="Takano Y."/>
            <person name="Takahara H."/>
            <person name="Trail F."/>
            <person name="van der Does H.C."/>
            <person name="Voll L.M."/>
            <person name="Will I."/>
            <person name="Young S."/>
            <person name="Zeng Q."/>
            <person name="Zhang J."/>
            <person name="Zhou S."/>
            <person name="Dickman M.B."/>
            <person name="Schulze-Lefert P."/>
            <person name="Ver Loren van Themaat E."/>
            <person name="Ma L.-J."/>
            <person name="Vaillancourt L.J."/>
        </authorList>
    </citation>
    <scope>NUCLEOTIDE SEQUENCE [LARGE SCALE GENOMIC DNA]</scope>
    <source>
        <strain evidence="3">M1.001 / M2 / FGSC 10212</strain>
    </source>
</reference>
<dbReference type="InterPro" id="IPR055100">
    <property type="entry name" value="GNAT_LYC1-like"/>
</dbReference>
<dbReference type="RefSeq" id="XP_008096156.1">
    <property type="nucleotide sequence ID" value="XM_008097965.1"/>
</dbReference>
<accession>E3QMP8</accession>
<name>E3QMP8_COLGM</name>
<feature type="domain" description="LYC1 C-terminal" evidence="1">
    <location>
        <begin position="9"/>
        <end position="149"/>
    </location>
</feature>
<dbReference type="Proteomes" id="UP000008782">
    <property type="component" value="Unassembled WGS sequence"/>
</dbReference>
<dbReference type="STRING" id="645133.E3QMP8"/>
<evidence type="ECO:0000313" key="3">
    <source>
        <dbReference type="Proteomes" id="UP000008782"/>
    </source>
</evidence>
<dbReference type="PANTHER" id="PTHR34815">
    <property type="entry name" value="LYSINE ACETYLTRANSFERASE"/>
    <property type="match status" value="1"/>
</dbReference>
<dbReference type="GeneID" id="24412645"/>
<dbReference type="HOGENOM" id="CLU_1906330_0_0_1"/>
<organism evidence="3">
    <name type="scientific">Colletotrichum graminicola (strain M1.001 / M2 / FGSC 10212)</name>
    <name type="common">Maize anthracnose fungus</name>
    <name type="synonym">Glomerella graminicola</name>
    <dbReference type="NCBI Taxonomy" id="645133"/>
    <lineage>
        <taxon>Eukaryota</taxon>
        <taxon>Fungi</taxon>
        <taxon>Dikarya</taxon>
        <taxon>Ascomycota</taxon>
        <taxon>Pezizomycotina</taxon>
        <taxon>Sordariomycetes</taxon>
        <taxon>Hypocreomycetidae</taxon>
        <taxon>Glomerellales</taxon>
        <taxon>Glomerellaceae</taxon>
        <taxon>Colletotrichum</taxon>
        <taxon>Colletotrichum graminicola species complex</taxon>
    </lineage>
</organism>
<dbReference type="OrthoDB" id="2020070at2759"/>
<gene>
    <name evidence="2" type="ORF">GLRG_07280</name>
</gene>